<gene>
    <name evidence="1" type="ORF">PT85_05340</name>
    <name evidence="2" type="ORF">SAMN05421672_107134</name>
</gene>
<dbReference type="PANTHER" id="PTHR41774:SF1">
    <property type="entry name" value="NGG1P INTERACTING FACTOR NIF3"/>
    <property type="match status" value="1"/>
</dbReference>
<organism evidence="1 3">
    <name type="scientific">Pseudomonas flexibilis</name>
    <dbReference type="NCBI Taxonomy" id="706570"/>
    <lineage>
        <taxon>Bacteria</taxon>
        <taxon>Pseudomonadati</taxon>
        <taxon>Pseudomonadota</taxon>
        <taxon>Gammaproteobacteria</taxon>
        <taxon>Pseudomonadales</taxon>
        <taxon>Pseudomonadaceae</taxon>
        <taxon>Pseudomonas</taxon>
    </lineage>
</organism>
<accession>A0A0B3BXR9</accession>
<dbReference type="EMBL" id="FTMC01000007">
    <property type="protein sequence ID" value="SIQ54353.1"/>
    <property type="molecule type" value="Genomic_DNA"/>
</dbReference>
<dbReference type="OrthoDB" id="9795763at2"/>
<dbReference type="Proteomes" id="UP000030980">
    <property type="component" value="Unassembled WGS sequence"/>
</dbReference>
<dbReference type="Gene3D" id="3.30.70.120">
    <property type="match status" value="1"/>
</dbReference>
<accession>A0A0B2DAB0</accession>
<reference evidence="1 3" key="1">
    <citation type="submission" date="2014-11" db="EMBL/GenBank/DDBJ databases">
        <title>Genome sequence of Pseudomonas tuomuerensis JCM 14085.</title>
        <authorList>
            <person name="Shin S.-K."/>
            <person name="Yi H."/>
        </authorList>
    </citation>
    <scope>NUCLEOTIDE SEQUENCE [LARGE SCALE GENOMIC DNA]</scope>
    <source>
        <strain evidence="1 3">JCM 14085</strain>
    </source>
</reference>
<dbReference type="PANTHER" id="PTHR41774">
    <property type="match status" value="1"/>
</dbReference>
<reference evidence="2 4" key="2">
    <citation type="submission" date="2017-01" db="EMBL/GenBank/DDBJ databases">
        <authorList>
            <person name="Mah S.A."/>
            <person name="Swanson W.J."/>
            <person name="Moy G.W."/>
            <person name="Vacquier V.D."/>
        </authorList>
    </citation>
    <scope>NUCLEOTIDE SEQUENCE [LARGE SCALE GENOMIC DNA]</scope>
    <source>
        <strain evidence="2 4">ATCC 29606</strain>
    </source>
</reference>
<name>A0A0B3BXR9_9PSED</name>
<dbReference type="InterPro" id="IPR036069">
    <property type="entry name" value="DUF34/NIF3_sf"/>
</dbReference>
<dbReference type="EMBL" id="JTAK01000002">
    <property type="protein sequence ID" value="KHO65489.1"/>
    <property type="molecule type" value="Genomic_DNA"/>
</dbReference>
<evidence type="ECO:0000313" key="1">
    <source>
        <dbReference type="EMBL" id="KHO65489.1"/>
    </source>
</evidence>
<proteinExistence type="predicted"/>
<dbReference type="AlphaFoldDB" id="A0A0B3BXR9"/>
<dbReference type="STRING" id="706570.PT85_05340"/>
<dbReference type="PATRIC" id="fig|706570.3.peg.1409"/>
<dbReference type="SUPFAM" id="SSF102705">
    <property type="entry name" value="NIF3 (NGG1p interacting factor 3)-like"/>
    <property type="match status" value="1"/>
</dbReference>
<dbReference type="FunFam" id="3.30.70.120:FF:000006">
    <property type="entry name" value="GTP cyclohydrolase 1 type 2 homolog"/>
    <property type="match status" value="1"/>
</dbReference>
<evidence type="ECO:0000313" key="2">
    <source>
        <dbReference type="EMBL" id="SIQ54353.1"/>
    </source>
</evidence>
<dbReference type="Proteomes" id="UP000186079">
    <property type="component" value="Unassembled WGS sequence"/>
</dbReference>
<keyword evidence="3" id="KW-1185">Reference proteome</keyword>
<dbReference type="RefSeq" id="WP_027590689.1">
    <property type="nucleotide sequence ID" value="NZ_FMUP01000001.1"/>
</dbReference>
<sequence>MFKLCFFVPDSHLESVKSALFEAGAGRIGLYDQCCWQVLGHGQFRPLPGSEPHLGSTGALECLEEWKVELVVEAHRIQAVVAALKAAHPYETPAYEVYRLEAF</sequence>
<evidence type="ECO:0000313" key="4">
    <source>
        <dbReference type="Proteomes" id="UP000186079"/>
    </source>
</evidence>
<evidence type="ECO:0000313" key="3">
    <source>
        <dbReference type="Proteomes" id="UP000030980"/>
    </source>
</evidence>
<protein>
    <submittedName>
        <fullName evidence="1">NGG1p interacting factor 3 protein, NIF3</fullName>
    </submittedName>
</protein>
<dbReference type="InterPro" id="IPR015867">
    <property type="entry name" value="N-reg_PII/ATP_PRibTrfase_C"/>
</dbReference>